<dbReference type="VEuPathDB" id="VectorBase:BGLAX_034903"/>
<dbReference type="Gene3D" id="1.20.1070.10">
    <property type="entry name" value="Rhodopsin 7-helix transmembrane proteins"/>
    <property type="match status" value="1"/>
</dbReference>
<feature type="transmembrane region" description="Helical" evidence="9">
    <location>
        <begin position="205"/>
        <end position="232"/>
    </location>
</feature>
<dbReference type="GO" id="GO:0008528">
    <property type="term" value="F:G protein-coupled peptide receptor activity"/>
    <property type="evidence" value="ECO:0007669"/>
    <property type="project" value="InterPro"/>
</dbReference>
<feature type="domain" description="G-protein coupled receptors family 1 profile" evidence="10">
    <location>
        <begin position="46"/>
        <end position="321"/>
    </location>
</feature>
<dbReference type="OrthoDB" id="6101607at2759"/>
<evidence type="ECO:0000259" key="10">
    <source>
        <dbReference type="PROSITE" id="PS50262"/>
    </source>
</evidence>
<dbReference type="PANTHER" id="PTHR24243">
    <property type="entry name" value="G-PROTEIN COUPLED RECEPTOR"/>
    <property type="match status" value="1"/>
</dbReference>
<dbReference type="Proteomes" id="UP000076420">
    <property type="component" value="Unassembled WGS sequence"/>
</dbReference>
<feature type="transmembrane region" description="Helical" evidence="9">
    <location>
        <begin position="108"/>
        <end position="129"/>
    </location>
</feature>
<feature type="transmembrane region" description="Helical" evidence="9">
    <location>
        <begin position="258"/>
        <end position="278"/>
    </location>
</feature>
<keyword evidence="5 9" id="KW-0472">Membrane</keyword>
<keyword evidence="7 8" id="KW-0807">Transducer</keyword>
<evidence type="ECO:0000256" key="3">
    <source>
        <dbReference type="ARBA" id="ARBA00022989"/>
    </source>
</evidence>
<feature type="transmembrane region" description="Helical" evidence="9">
    <location>
        <begin position="33"/>
        <end position="55"/>
    </location>
</feature>
<dbReference type="InterPro" id="IPR017452">
    <property type="entry name" value="GPCR_Rhodpsn_7TM"/>
</dbReference>
<dbReference type="SUPFAM" id="SSF81321">
    <property type="entry name" value="Family A G protein-coupled receptor-like"/>
    <property type="match status" value="1"/>
</dbReference>
<evidence type="ECO:0000256" key="2">
    <source>
        <dbReference type="ARBA" id="ARBA00022692"/>
    </source>
</evidence>
<keyword evidence="2 8" id="KW-0812">Transmembrane</keyword>
<accession>A0A2C9LIR7</accession>
<dbReference type="EnsemblMetazoa" id="BGLB031644-RA">
    <property type="protein sequence ID" value="BGLB031644-PA"/>
    <property type="gene ID" value="BGLB031644"/>
</dbReference>
<evidence type="ECO:0000256" key="5">
    <source>
        <dbReference type="ARBA" id="ARBA00023136"/>
    </source>
</evidence>
<proteinExistence type="inferred from homology"/>
<dbReference type="InterPro" id="IPR019427">
    <property type="entry name" value="7TM_GPCR_serpentine_rcpt_Srw"/>
</dbReference>
<evidence type="ECO:0000256" key="4">
    <source>
        <dbReference type="ARBA" id="ARBA00023040"/>
    </source>
</evidence>
<evidence type="ECO:0000313" key="11">
    <source>
        <dbReference type="EnsemblMetazoa" id="BGLB031644-PA"/>
    </source>
</evidence>
<dbReference type="KEGG" id="bgt:106065064"/>
<dbReference type="Pfam" id="PF10324">
    <property type="entry name" value="7TM_GPCR_Srw"/>
    <property type="match status" value="1"/>
</dbReference>
<dbReference type="RefSeq" id="XP_013079280.2">
    <property type="nucleotide sequence ID" value="XM_013223826.2"/>
</dbReference>
<feature type="transmembrane region" description="Helical" evidence="9">
    <location>
        <begin position="67"/>
        <end position="88"/>
    </location>
</feature>
<feature type="transmembrane region" description="Helical" evidence="9">
    <location>
        <begin position="149"/>
        <end position="172"/>
    </location>
</feature>
<feature type="transmembrane region" description="Helical" evidence="9">
    <location>
        <begin position="298"/>
        <end position="322"/>
    </location>
</feature>
<dbReference type="PROSITE" id="PS50262">
    <property type="entry name" value="G_PROTEIN_RECEP_F1_2"/>
    <property type="match status" value="1"/>
</dbReference>
<reference evidence="11" key="1">
    <citation type="submission" date="2020-05" db="UniProtKB">
        <authorList>
            <consortium name="EnsemblMetazoa"/>
        </authorList>
    </citation>
    <scope>IDENTIFICATION</scope>
    <source>
        <strain evidence="11">BB02</strain>
    </source>
</reference>
<evidence type="ECO:0000256" key="1">
    <source>
        <dbReference type="ARBA" id="ARBA00004141"/>
    </source>
</evidence>
<name>A0A2C9LIR7_BIOGL</name>
<evidence type="ECO:0000256" key="9">
    <source>
        <dbReference type="SAM" id="Phobius"/>
    </source>
</evidence>
<evidence type="ECO:0000256" key="6">
    <source>
        <dbReference type="ARBA" id="ARBA00023170"/>
    </source>
</evidence>
<protein>
    <recommendedName>
        <fullName evidence="10">G-protein coupled receptors family 1 profile domain-containing protein</fullName>
    </recommendedName>
</protein>
<dbReference type="PANTHER" id="PTHR24243:SF230">
    <property type="entry name" value="G-PROTEIN COUPLED RECEPTORS FAMILY 1 PROFILE DOMAIN-CONTAINING PROTEIN"/>
    <property type="match status" value="1"/>
</dbReference>
<dbReference type="PROSITE" id="PS00237">
    <property type="entry name" value="G_PROTEIN_RECEP_F1_1"/>
    <property type="match status" value="1"/>
</dbReference>
<gene>
    <name evidence="11" type="primary">106065064</name>
</gene>
<dbReference type="AlphaFoldDB" id="A0A2C9LIR7"/>
<evidence type="ECO:0000313" key="12">
    <source>
        <dbReference type="Proteomes" id="UP000076420"/>
    </source>
</evidence>
<organism evidence="11 12">
    <name type="scientific">Biomphalaria glabrata</name>
    <name type="common">Bloodfluke planorb</name>
    <name type="synonym">Freshwater snail</name>
    <dbReference type="NCBI Taxonomy" id="6526"/>
    <lineage>
        <taxon>Eukaryota</taxon>
        <taxon>Metazoa</taxon>
        <taxon>Spiralia</taxon>
        <taxon>Lophotrochozoa</taxon>
        <taxon>Mollusca</taxon>
        <taxon>Gastropoda</taxon>
        <taxon>Heterobranchia</taxon>
        <taxon>Euthyneura</taxon>
        <taxon>Panpulmonata</taxon>
        <taxon>Hygrophila</taxon>
        <taxon>Lymnaeoidea</taxon>
        <taxon>Planorbidae</taxon>
        <taxon>Biomphalaria</taxon>
    </lineage>
</organism>
<dbReference type="InterPro" id="IPR000276">
    <property type="entry name" value="GPCR_Rhodpsn"/>
</dbReference>
<comment type="similarity">
    <text evidence="8">Belongs to the G-protein coupled receptor 1 family.</text>
</comment>
<sequence>MTNQVQQTTLGFIAKEIFVTSAGLEIVENFLDVAAISFFAIMGIVTNTIIIIVFCTQGFQDSVNISLTAMAIWELFKCIVGLAMRVYGPLGWISPVYRKTWKNISTPTLNYVQVFANYVTYVMAAYVAFERCLCVALPFKVKSIFVPRLTLVMMILISIVVILSFGIIFFVYDIYWMVDPIYNQSIIVYTNNAFYRKYGSGVIEYFTYIGFLNPVFCFVVIFLCTVVIFYQLHKMSKFRSKSIYKEKEKEMSSREKQAVKMLLVVIIVYILALLPRFLLHAGKMVEPEFYYLRAYHNLFNVCAYIVMTVDFINASVHLFIYLKMSTNFRLTFFNLFPWCRRQ</sequence>
<comment type="subcellular location">
    <subcellularLocation>
        <location evidence="1">Membrane</location>
        <topology evidence="1">Multi-pass membrane protein</topology>
    </subcellularLocation>
</comment>
<keyword evidence="4 8" id="KW-0297">G-protein coupled receptor</keyword>
<keyword evidence="6 8" id="KW-0675">Receptor</keyword>
<dbReference type="PRINTS" id="PR00237">
    <property type="entry name" value="GPCRRHODOPSN"/>
</dbReference>
<evidence type="ECO:0000256" key="8">
    <source>
        <dbReference type="RuleBase" id="RU000688"/>
    </source>
</evidence>
<dbReference type="VEuPathDB" id="VectorBase:BGLB031644"/>
<dbReference type="GO" id="GO:0005886">
    <property type="term" value="C:plasma membrane"/>
    <property type="evidence" value="ECO:0007669"/>
    <property type="project" value="TreeGrafter"/>
</dbReference>
<evidence type="ECO:0000256" key="7">
    <source>
        <dbReference type="ARBA" id="ARBA00023224"/>
    </source>
</evidence>
<keyword evidence="3 9" id="KW-1133">Transmembrane helix</keyword>